<evidence type="ECO:0000313" key="5">
    <source>
        <dbReference type="EMBL" id="MBP2111533.1"/>
    </source>
</evidence>
<proteinExistence type="predicted"/>
<dbReference type="SUPFAM" id="SSF51215">
    <property type="entry name" value="Regulatory protein AraC"/>
    <property type="match status" value="1"/>
</dbReference>
<organism evidence="5 6">
    <name type="scientific">Paenibacillus silagei</name>
    <dbReference type="NCBI Taxonomy" id="1670801"/>
    <lineage>
        <taxon>Bacteria</taxon>
        <taxon>Bacillati</taxon>
        <taxon>Bacillota</taxon>
        <taxon>Bacilli</taxon>
        <taxon>Bacillales</taxon>
        <taxon>Paenibacillaceae</taxon>
        <taxon>Paenibacillus</taxon>
    </lineage>
</organism>
<dbReference type="Gene3D" id="1.10.10.60">
    <property type="entry name" value="Homeodomain-like"/>
    <property type="match status" value="2"/>
</dbReference>
<dbReference type="InterPro" id="IPR018060">
    <property type="entry name" value="HTH_AraC"/>
</dbReference>
<evidence type="ECO:0000256" key="1">
    <source>
        <dbReference type="ARBA" id="ARBA00023015"/>
    </source>
</evidence>
<comment type="caution">
    <text evidence="5">The sequence shown here is derived from an EMBL/GenBank/DDBJ whole genome shotgun (WGS) entry which is preliminary data.</text>
</comment>
<dbReference type="Pfam" id="PF02311">
    <property type="entry name" value="AraC_binding"/>
    <property type="match status" value="1"/>
</dbReference>
<keyword evidence="6" id="KW-1185">Reference proteome</keyword>
<evidence type="ECO:0000313" key="6">
    <source>
        <dbReference type="Proteomes" id="UP000773462"/>
    </source>
</evidence>
<dbReference type="PANTHER" id="PTHR43280:SF2">
    <property type="entry name" value="HTH-TYPE TRANSCRIPTIONAL REGULATOR EXSA"/>
    <property type="match status" value="1"/>
</dbReference>
<dbReference type="CDD" id="cd02208">
    <property type="entry name" value="cupin_RmlC-like"/>
    <property type="match status" value="1"/>
</dbReference>
<name>A0ABS4NN91_9BACL</name>
<dbReference type="PANTHER" id="PTHR43280">
    <property type="entry name" value="ARAC-FAMILY TRANSCRIPTIONAL REGULATOR"/>
    <property type="match status" value="1"/>
</dbReference>
<dbReference type="SUPFAM" id="SSF46689">
    <property type="entry name" value="Homeodomain-like"/>
    <property type="match status" value="2"/>
</dbReference>
<evidence type="ECO:0000256" key="2">
    <source>
        <dbReference type="ARBA" id="ARBA00023125"/>
    </source>
</evidence>
<dbReference type="InterPro" id="IPR037923">
    <property type="entry name" value="HTH-like"/>
</dbReference>
<sequence>MVAAFEPPVPGQSLSETIIPDVKTTLNLFGMHLRKVSGEWDYPQHAHPQYEFNYVLEGEQLLTVNNHSYLQRAGDLVLLRPGDIHSSRSGNGGAFTYFCIHFDIDDKLFISLLSRLNHVLFTSESNVAHRLGPLLSRLVEISTSGSGSITISQRMRLQSAVFELFAQLWEVFSLEADNSSPGTYERIELAHQIRSRLQGLVYQQFKQEVPYDSHYGVDDIAAELGISPSHCYRVFRQVFGLSPRVYLSEQMLHEAKVLLDDHSLSVSQISGLLGYRDIAHFSRQFKRWSGQSPREYREGRS</sequence>
<evidence type="ECO:0000259" key="4">
    <source>
        <dbReference type="PROSITE" id="PS01124"/>
    </source>
</evidence>
<feature type="domain" description="HTH araC/xylS-type" evidence="4">
    <location>
        <begin position="195"/>
        <end position="299"/>
    </location>
</feature>
<dbReference type="InterPro" id="IPR003313">
    <property type="entry name" value="AraC-bd"/>
</dbReference>
<keyword evidence="1" id="KW-0805">Transcription regulation</keyword>
<keyword evidence="3" id="KW-0804">Transcription</keyword>
<dbReference type="Gene3D" id="2.60.120.10">
    <property type="entry name" value="Jelly Rolls"/>
    <property type="match status" value="1"/>
</dbReference>
<protein>
    <submittedName>
        <fullName evidence="5">AraC-like DNA-binding protein</fullName>
    </submittedName>
</protein>
<dbReference type="InterPro" id="IPR014710">
    <property type="entry name" value="RmlC-like_jellyroll"/>
</dbReference>
<evidence type="ECO:0000256" key="3">
    <source>
        <dbReference type="ARBA" id="ARBA00023163"/>
    </source>
</evidence>
<dbReference type="InterPro" id="IPR009057">
    <property type="entry name" value="Homeodomain-like_sf"/>
</dbReference>
<dbReference type="Proteomes" id="UP000773462">
    <property type="component" value="Unassembled WGS sequence"/>
</dbReference>
<dbReference type="InterPro" id="IPR020449">
    <property type="entry name" value="Tscrpt_reg_AraC-type_HTH"/>
</dbReference>
<keyword evidence="2" id="KW-0238">DNA-binding</keyword>
<dbReference type="RefSeq" id="WP_245368073.1">
    <property type="nucleotide sequence ID" value="NZ_JAGGLV010000004.1"/>
</dbReference>
<reference evidence="5 6" key="1">
    <citation type="submission" date="2021-03" db="EMBL/GenBank/DDBJ databases">
        <title>Genomic Encyclopedia of Type Strains, Phase IV (KMG-IV): sequencing the most valuable type-strain genomes for metagenomic binning, comparative biology and taxonomic classification.</title>
        <authorList>
            <person name="Goeker M."/>
        </authorList>
    </citation>
    <scope>NUCLEOTIDE SEQUENCE [LARGE SCALE GENOMIC DNA]</scope>
    <source>
        <strain evidence="5 6">DSM 101953</strain>
    </source>
</reference>
<dbReference type="Pfam" id="PF12833">
    <property type="entry name" value="HTH_18"/>
    <property type="match status" value="1"/>
</dbReference>
<dbReference type="PRINTS" id="PR00032">
    <property type="entry name" value="HTHARAC"/>
</dbReference>
<gene>
    <name evidence="5" type="ORF">J2Z70_001674</name>
</gene>
<accession>A0ABS4NN91</accession>
<dbReference type="EMBL" id="JAGGLV010000004">
    <property type="protein sequence ID" value="MBP2111533.1"/>
    <property type="molecule type" value="Genomic_DNA"/>
</dbReference>
<dbReference type="PROSITE" id="PS01124">
    <property type="entry name" value="HTH_ARAC_FAMILY_2"/>
    <property type="match status" value="1"/>
</dbReference>
<dbReference type="SMART" id="SM00342">
    <property type="entry name" value="HTH_ARAC"/>
    <property type="match status" value="1"/>
</dbReference>